<accession>A0A2W5YYN3</accession>
<dbReference type="GO" id="GO:0009083">
    <property type="term" value="P:branched-chain amino acid catabolic process"/>
    <property type="evidence" value="ECO:0007669"/>
    <property type="project" value="TreeGrafter"/>
</dbReference>
<dbReference type="Proteomes" id="UP000606991">
    <property type="component" value="Unassembled WGS sequence"/>
</dbReference>
<reference evidence="7" key="2">
    <citation type="submission" date="2018-05" db="EMBL/GenBank/DDBJ databases">
        <authorList>
            <person name="Ferrari B."/>
        </authorList>
    </citation>
    <scope>NUCLEOTIDE SEQUENCE</scope>
    <source>
        <strain evidence="7">RRmetagenome_bin12</strain>
    </source>
</reference>
<comment type="function">
    <text evidence="4">The branched-chain alpha-keto dehydrogenase complex catalyzes the overall conversion of alpha-keto acids to acyl-CoA and CO(2). It contains multiple copies of three enzymatic components: branched-chain alpha-keto acid decarboxylase (E1), lipoamide acyltransferase (E2) and lipoamide dehydrogenase (E3).</text>
</comment>
<evidence type="ECO:0000313" key="8">
    <source>
        <dbReference type="Proteomes" id="UP000248724"/>
    </source>
</evidence>
<reference evidence="6 9" key="3">
    <citation type="submission" date="2020-10" db="EMBL/GenBank/DDBJ databases">
        <title>Ca. Dormibacterota MAGs.</title>
        <authorList>
            <person name="Montgomery K."/>
        </authorList>
    </citation>
    <scope>NUCLEOTIDE SEQUENCE [LARGE SCALE GENOMIC DNA]</scope>
    <source>
        <strain evidence="6">SC8812_S17_18</strain>
    </source>
</reference>
<evidence type="ECO:0000313" key="6">
    <source>
        <dbReference type="EMBL" id="MBJ7593905.1"/>
    </source>
</evidence>
<reference evidence="7 8" key="1">
    <citation type="journal article" date="2017" name="Nature">
        <title>Atmospheric trace gases support primary production in Antarctic desert surface soil.</title>
        <authorList>
            <person name="Ji M."/>
            <person name="Greening C."/>
            <person name="Vanwonterghem I."/>
            <person name="Carere C.R."/>
            <person name="Bay S.K."/>
            <person name="Steen J.A."/>
            <person name="Montgomery K."/>
            <person name="Lines T."/>
            <person name="Beardall J."/>
            <person name="van Dorst J."/>
            <person name="Snape I."/>
            <person name="Stott M.B."/>
            <person name="Hugenholtz P."/>
            <person name="Ferrari B.C."/>
        </authorList>
    </citation>
    <scope>NUCLEOTIDE SEQUENCE [LARGE SCALE GENOMIC DNA]</scope>
    <source>
        <strain evidence="7">RRmetagenome_bin12</strain>
    </source>
</reference>
<dbReference type="InterPro" id="IPR029061">
    <property type="entry name" value="THDP-binding"/>
</dbReference>
<dbReference type="InterPro" id="IPR050771">
    <property type="entry name" value="Alpha-ketoacid_DH_E1_comp"/>
</dbReference>
<dbReference type="Proteomes" id="UP000248724">
    <property type="component" value="Unassembled WGS sequence"/>
</dbReference>
<dbReference type="EMBL" id="JAEKNS010000040">
    <property type="protein sequence ID" value="MBJ7593905.1"/>
    <property type="molecule type" value="Genomic_DNA"/>
</dbReference>
<evidence type="ECO:0000313" key="9">
    <source>
        <dbReference type="Proteomes" id="UP000606991"/>
    </source>
</evidence>
<evidence type="ECO:0000313" key="7">
    <source>
        <dbReference type="EMBL" id="PZR78052.1"/>
    </source>
</evidence>
<dbReference type="EC" id="1.2.4.4" evidence="4"/>
<proteinExistence type="inferred from homology"/>
<dbReference type="RefSeq" id="WP_337309695.1">
    <property type="nucleotide sequence ID" value="NZ_JAEKNS010000040.1"/>
</dbReference>
<evidence type="ECO:0000256" key="1">
    <source>
        <dbReference type="ARBA" id="ARBA00001964"/>
    </source>
</evidence>
<comment type="cofactor">
    <cofactor evidence="1 4">
        <name>thiamine diphosphate</name>
        <dbReference type="ChEBI" id="CHEBI:58937"/>
    </cofactor>
</comment>
<dbReference type="GO" id="GO:0003863">
    <property type="term" value="F:branched-chain 2-oxo acid dehydrogenase activity"/>
    <property type="evidence" value="ECO:0007669"/>
    <property type="project" value="UniProtKB-EC"/>
</dbReference>
<dbReference type="AlphaFoldDB" id="A0A2W5YYN3"/>
<dbReference type="PANTHER" id="PTHR43380">
    <property type="entry name" value="2-OXOISOVALERATE DEHYDROGENASE SUBUNIT ALPHA, MITOCHONDRIAL"/>
    <property type="match status" value="1"/>
</dbReference>
<evidence type="ECO:0000256" key="3">
    <source>
        <dbReference type="ARBA" id="ARBA00023052"/>
    </source>
</evidence>
<dbReference type="EMBL" id="QHBU01000272">
    <property type="protein sequence ID" value="PZR78052.1"/>
    <property type="molecule type" value="Genomic_DNA"/>
</dbReference>
<dbReference type="PANTHER" id="PTHR43380:SF1">
    <property type="entry name" value="2-OXOISOVALERATE DEHYDROGENASE SUBUNIT ALPHA, MITOCHONDRIAL"/>
    <property type="match status" value="1"/>
</dbReference>
<sequence>MYRHMLRSRVLDERMWVLNRQGVAPFWISGMGHEAIQVAVGMNMVPRKDWLAPYYRDLALTLVLGMTPRDHLLSVLAKAEDPNSGGRQMPAHYGSRAHNIISTGSPVTTQLLHATGIALAMRMRGEDAVCVTAMGEGSTSGGDFHEALNFAATHKLGVVFVVENNGYAISVPVEKQMATPNVSDRAIAYGIPGISVDGNDAIACYRVALDAVQRARSGKGPTLLEAKVHRLTSHSSDDDQRRYRSSEVLEAERLQDCLPRFRGMLEDLGVLAPGDADSMRTELVVELDEATSYAEQAPTPLAETAMLHVHGEEI</sequence>
<dbReference type="Pfam" id="PF00676">
    <property type="entry name" value="E1_dh"/>
    <property type="match status" value="1"/>
</dbReference>
<evidence type="ECO:0000256" key="2">
    <source>
        <dbReference type="ARBA" id="ARBA00023002"/>
    </source>
</evidence>
<dbReference type="InterPro" id="IPR001017">
    <property type="entry name" value="DH_E1"/>
</dbReference>
<dbReference type="SUPFAM" id="SSF52518">
    <property type="entry name" value="Thiamin diphosphate-binding fold (THDP-binding)"/>
    <property type="match status" value="1"/>
</dbReference>
<comment type="catalytic activity">
    <reaction evidence="4">
        <text>N(6)-[(R)-lipoyl]-L-lysyl-[protein] + 3-methyl-2-oxobutanoate + H(+) = N(6)-[(R)-S(8)-2-methylpropanoyldihydrolipoyl]-L-lysyl-[protein] + CO2</text>
        <dbReference type="Rhea" id="RHEA:13457"/>
        <dbReference type="Rhea" id="RHEA-COMP:10474"/>
        <dbReference type="Rhea" id="RHEA-COMP:10497"/>
        <dbReference type="ChEBI" id="CHEBI:11851"/>
        <dbReference type="ChEBI" id="CHEBI:15378"/>
        <dbReference type="ChEBI" id="CHEBI:16526"/>
        <dbReference type="ChEBI" id="CHEBI:83099"/>
        <dbReference type="ChEBI" id="CHEBI:83142"/>
        <dbReference type="EC" id="1.2.4.4"/>
    </reaction>
</comment>
<keyword evidence="2 4" id="KW-0560">Oxidoreductase</keyword>
<comment type="caution">
    <text evidence="7">The sequence shown here is derived from an EMBL/GenBank/DDBJ whole genome shotgun (WGS) entry which is preliminary data.</text>
</comment>
<gene>
    <name evidence="7" type="ORF">DLM65_14150</name>
    <name evidence="6" type="ORF">JF886_03435</name>
</gene>
<evidence type="ECO:0000256" key="4">
    <source>
        <dbReference type="RuleBase" id="RU365014"/>
    </source>
</evidence>
<organism evidence="7 8">
    <name type="scientific">Candidatus Aeolococcus gillhamiae</name>
    <dbReference type="NCBI Taxonomy" id="3127015"/>
    <lineage>
        <taxon>Bacteria</taxon>
        <taxon>Bacillati</taxon>
        <taxon>Candidatus Dormiibacterota</taxon>
        <taxon>Candidatus Dormibacteria</taxon>
        <taxon>Candidatus Aeolococcales</taxon>
        <taxon>Candidatus Aeolococcaceae</taxon>
        <taxon>Candidatus Aeolococcus</taxon>
    </lineage>
</organism>
<accession>A0A934JVP5</accession>
<comment type="similarity">
    <text evidence="4">Belongs to the BCKDHA family.</text>
</comment>
<feature type="domain" description="Dehydrogenase E1 component" evidence="5">
    <location>
        <begin position="2"/>
        <end position="300"/>
    </location>
</feature>
<dbReference type="Gene3D" id="3.40.50.970">
    <property type="match status" value="1"/>
</dbReference>
<name>A0A2W5YYN3_9BACT</name>
<keyword evidence="3 4" id="KW-0786">Thiamine pyrophosphate</keyword>
<evidence type="ECO:0000259" key="5">
    <source>
        <dbReference type="Pfam" id="PF00676"/>
    </source>
</evidence>
<dbReference type="CDD" id="cd02000">
    <property type="entry name" value="TPP_E1_PDC_ADC_BCADC"/>
    <property type="match status" value="1"/>
</dbReference>
<protein>
    <recommendedName>
        <fullName evidence="4">2-oxoisovalerate dehydrogenase subunit alpha</fullName>
        <ecNumber evidence="4">1.2.4.4</ecNumber>
    </recommendedName>
    <alternativeName>
        <fullName evidence="4">Branched-chain alpha-keto acid dehydrogenase E1 component alpha chain</fullName>
    </alternativeName>
</protein>